<gene>
    <name evidence="1" type="ORF">H2204_000670</name>
</gene>
<protein>
    <submittedName>
        <fullName evidence="1">Uncharacterized protein</fullName>
    </submittedName>
</protein>
<name>A0AA39D2N0_9EURO</name>
<dbReference type="EMBL" id="JAPDRN010000003">
    <property type="protein sequence ID" value="KAJ9646008.1"/>
    <property type="molecule type" value="Genomic_DNA"/>
</dbReference>
<evidence type="ECO:0000313" key="2">
    <source>
        <dbReference type="Proteomes" id="UP001172681"/>
    </source>
</evidence>
<reference evidence="1" key="1">
    <citation type="submission" date="2022-10" db="EMBL/GenBank/DDBJ databases">
        <title>Culturing micro-colonial fungi from biological soil crusts in the Mojave desert and describing Neophaeococcomyces mojavensis, and introducing the new genera and species Taxawa tesnikishii.</title>
        <authorList>
            <person name="Kurbessoian T."/>
            <person name="Stajich J.E."/>
        </authorList>
    </citation>
    <scope>NUCLEOTIDE SEQUENCE</scope>
    <source>
        <strain evidence="1">TK_35</strain>
    </source>
</reference>
<evidence type="ECO:0000313" key="1">
    <source>
        <dbReference type="EMBL" id="KAJ9646008.1"/>
    </source>
</evidence>
<sequence length="114" mass="12478">MPLFTHDDDDRELRSVELMDEGNKAEDDMLANDVLLCDSGKSVNIADESMAVIGSLSEHSCSFTGFAKNTLLSMLGYPNEDVVMVGDSGANGHLHRWTWDGDLEDNDGGLPRDM</sequence>
<comment type="caution">
    <text evidence="1">The sequence shown here is derived from an EMBL/GenBank/DDBJ whole genome shotgun (WGS) entry which is preliminary data.</text>
</comment>
<accession>A0AA39D2N0</accession>
<proteinExistence type="predicted"/>
<dbReference type="AlphaFoldDB" id="A0AA39D2N0"/>
<keyword evidence="2" id="KW-1185">Reference proteome</keyword>
<dbReference type="Proteomes" id="UP001172681">
    <property type="component" value="Unassembled WGS sequence"/>
</dbReference>
<organism evidence="1 2">
    <name type="scientific">Knufia peltigerae</name>
    <dbReference type="NCBI Taxonomy" id="1002370"/>
    <lineage>
        <taxon>Eukaryota</taxon>
        <taxon>Fungi</taxon>
        <taxon>Dikarya</taxon>
        <taxon>Ascomycota</taxon>
        <taxon>Pezizomycotina</taxon>
        <taxon>Eurotiomycetes</taxon>
        <taxon>Chaetothyriomycetidae</taxon>
        <taxon>Chaetothyriales</taxon>
        <taxon>Trichomeriaceae</taxon>
        <taxon>Knufia</taxon>
    </lineage>
</organism>